<dbReference type="AlphaFoldDB" id="X1DCK9"/>
<sequence>DLYRLELNREKKDKNYNLNYYLNQILANLSHINNSYNVNILIVNEKVQIRDNDQLTEIQSGGKVMEYWVSLDIKIERTEILKERKFTLTKHPEDKHISFMSKLTENGFQ</sequence>
<accession>X1DCK9</accession>
<gene>
    <name evidence="1" type="ORF">S01H4_60745</name>
</gene>
<dbReference type="EMBL" id="BART01035884">
    <property type="protein sequence ID" value="GAH06045.1"/>
    <property type="molecule type" value="Genomic_DNA"/>
</dbReference>
<organism evidence="1">
    <name type="scientific">marine sediment metagenome</name>
    <dbReference type="NCBI Taxonomy" id="412755"/>
    <lineage>
        <taxon>unclassified sequences</taxon>
        <taxon>metagenomes</taxon>
        <taxon>ecological metagenomes</taxon>
    </lineage>
</organism>
<name>X1DCK9_9ZZZZ</name>
<feature type="non-terminal residue" evidence="1">
    <location>
        <position position="1"/>
    </location>
</feature>
<dbReference type="InterPro" id="IPR027417">
    <property type="entry name" value="P-loop_NTPase"/>
</dbReference>
<evidence type="ECO:0000313" key="1">
    <source>
        <dbReference type="EMBL" id="GAH06045.1"/>
    </source>
</evidence>
<comment type="caution">
    <text evidence="1">The sequence shown here is derived from an EMBL/GenBank/DDBJ whole genome shotgun (WGS) entry which is preliminary data.</text>
</comment>
<protein>
    <submittedName>
        <fullName evidence="1">Uncharacterized protein</fullName>
    </submittedName>
</protein>
<proteinExistence type="predicted"/>
<dbReference type="Gene3D" id="3.40.50.300">
    <property type="entry name" value="P-loop containing nucleotide triphosphate hydrolases"/>
    <property type="match status" value="1"/>
</dbReference>
<reference evidence="1" key="1">
    <citation type="journal article" date="2014" name="Front. Microbiol.">
        <title>High frequency of phylogenetically diverse reductive dehalogenase-homologous genes in deep subseafloor sedimentary metagenomes.</title>
        <authorList>
            <person name="Kawai M."/>
            <person name="Futagami T."/>
            <person name="Toyoda A."/>
            <person name="Takaki Y."/>
            <person name="Nishi S."/>
            <person name="Hori S."/>
            <person name="Arai W."/>
            <person name="Tsubouchi T."/>
            <person name="Morono Y."/>
            <person name="Uchiyama I."/>
            <person name="Ito T."/>
            <person name="Fujiyama A."/>
            <person name="Inagaki F."/>
            <person name="Takami H."/>
        </authorList>
    </citation>
    <scope>NUCLEOTIDE SEQUENCE</scope>
    <source>
        <strain evidence="1">Expedition CK06-06</strain>
    </source>
</reference>